<keyword evidence="2" id="KW-1003">Cell membrane</keyword>
<dbReference type="InterPro" id="IPR044021">
    <property type="entry name" value="CrtO"/>
</dbReference>
<protein>
    <recommendedName>
        <fullName evidence="11">Glycosyl-4,4'-diaponeurosporenoate acyltransferase</fullName>
    </recommendedName>
</protein>
<accession>A0ABQ2FRN3</accession>
<evidence type="ECO:0000256" key="5">
    <source>
        <dbReference type="ARBA" id="ARBA00022729"/>
    </source>
</evidence>
<evidence type="ECO:0000256" key="2">
    <source>
        <dbReference type="ARBA" id="ARBA00022475"/>
    </source>
</evidence>
<evidence type="ECO:0000313" key="14">
    <source>
        <dbReference type="EMBL" id="GGL20150.1"/>
    </source>
</evidence>
<keyword evidence="7 13" id="KW-0472">Membrane</keyword>
<feature type="transmembrane region" description="Helical" evidence="13">
    <location>
        <begin position="30"/>
        <end position="52"/>
    </location>
</feature>
<evidence type="ECO:0000256" key="1">
    <source>
        <dbReference type="ARBA" id="ARBA00004162"/>
    </source>
</evidence>
<keyword evidence="6 13" id="KW-1133">Transmembrane helix</keyword>
<evidence type="ECO:0000256" key="13">
    <source>
        <dbReference type="SAM" id="Phobius"/>
    </source>
</evidence>
<keyword evidence="3" id="KW-0808">Transferase</keyword>
<evidence type="ECO:0000256" key="11">
    <source>
        <dbReference type="ARBA" id="ARBA00023667"/>
    </source>
</evidence>
<evidence type="ECO:0000256" key="6">
    <source>
        <dbReference type="ARBA" id="ARBA00022989"/>
    </source>
</evidence>
<comment type="function">
    <text evidence="12">Catalyzes the acylation of glycosyl-4,4'-diaponeurosporenoate, i.e. the esterification of glucose at the C6'' position with the carboxyl group of the C(15) fatty acid 12-methyltetradecanoic acid, to yield staphyloxanthin. This is the last step in the biosynthesis of this orange pigment, present in most staphylococci strains.</text>
</comment>
<evidence type="ECO:0000256" key="12">
    <source>
        <dbReference type="ARBA" id="ARBA00025324"/>
    </source>
</evidence>
<evidence type="ECO:0000256" key="8">
    <source>
        <dbReference type="ARBA" id="ARBA00023315"/>
    </source>
</evidence>
<dbReference type="RefSeq" id="WP_189071094.1">
    <property type="nucleotide sequence ID" value="NZ_BMPE01000037.1"/>
</dbReference>
<sequence length="181" mass="20464">MLRARALGALPLLLTVLALGAWVQGLGGHGLLLAVGLQVLLMWWALYVLWAWPPPLRGAWFRVKAWEVPLYRRLGVYPYMALLRALGWERLRRQAQGFDGTRLTLGRYERFTREAEFSHALLGLVTLGLVGVTALRGQGDTAAWLLLTGVVCHGYPVMLQRTLRVRLERLMRRSTPQADPR</sequence>
<dbReference type="EMBL" id="BMPE01000037">
    <property type="protein sequence ID" value="GGL20150.1"/>
    <property type="molecule type" value="Genomic_DNA"/>
</dbReference>
<gene>
    <name evidence="14" type="ORF">GCM10010844_43800</name>
</gene>
<keyword evidence="4 13" id="KW-0812">Transmembrane</keyword>
<reference evidence="15" key="1">
    <citation type="journal article" date="2019" name="Int. J. Syst. Evol. Microbiol.">
        <title>The Global Catalogue of Microorganisms (GCM) 10K type strain sequencing project: providing services to taxonomists for standard genome sequencing and annotation.</title>
        <authorList>
            <consortium name="The Broad Institute Genomics Platform"/>
            <consortium name="The Broad Institute Genome Sequencing Center for Infectious Disease"/>
            <person name="Wu L."/>
            <person name="Ma J."/>
        </authorList>
    </citation>
    <scope>NUCLEOTIDE SEQUENCE [LARGE SCALE GENOMIC DNA]</scope>
    <source>
        <strain evidence="15">JCM 19173</strain>
    </source>
</reference>
<evidence type="ECO:0000256" key="3">
    <source>
        <dbReference type="ARBA" id="ARBA00022679"/>
    </source>
</evidence>
<keyword evidence="5" id="KW-0732">Signal</keyword>
<comment type="similarity">
    <text evidence="10">Belongs to the acyltransferase CrtO family.</text>
</comment>
<feature type="transmembrane region" description="Helical" evidence="13">
    <location>
        <begin position="141"/>
        <end position="163"/>
    </location>
</feature>
<comment type="pathway">
    <text evidence="9">Carotenoid biosynthesis; staphyloxanthin biosynthesis; staphyloxanthin from farnesyl diphosphate: step 5/5.</text>
</comment>
<organism evidence="14 15">
    <name type="scientific">Deinococcus radiotolerans</name>
    <dbReference type="NCBI Taxonomy" id="1309407"/>
    <lineage>
        <taxon>Bacteria</taxon>
        <taxon>Thermotogati</taxon>
        <taxon>Deinococcota</taxon>
        <taxon>Deinococci</taxon>
        <taxon>Deinococcales</taxon>
        <taxon>Deinococcaceae</taxon>
        <taxon>Deinococcus</taxon>
    </lineage>
</organism>
<keyword evidence="8" id="KW-0012">Acyltransferase</keyword>
<feature type="transmembrane region" description="Helical" evidence="13">
    <location>
        <begin position="117"/>
        <end position="135"/>
    </location>
</feature>
<comment type="subcellular location">
    <subcellularLocation>
        <location evidence="1">Cell membrane</location>
        <topology evidence="1">Single-pass membrane protein</topology>
    </subcellularLocation>
</comment>
<evidence type="ECO:0000256" key="10">
    <source>
        <dbReference type="ARBA" id="ARBA00023603"/>
    </source>
</evidence>
<evidence type="ECO:0000256" key="7">
    <source>
        <dbReference type="ARBA" id="ARBA00023136"/>
    </source>
</evidence>
<evidence type="ECO:0000256" key="4">
    <source>
        <dbReference type="ARBA" id="ARBA00022692"/>
    </source>
</evidence>
<dbReference type="Pfam" id="PF18927">
    <property type="entry name" value="CrtO"/>
    <property type="match status" value="1"/>
</dbReference>
<dbReference type="Proteomes" id="UP000604341">
    <property type="component" value="Unassembled WGS sequence"/>
</dbReference>
<proteinExistence type="inferred from homology"/>
<keyword evidence="15" id="KW-1185">Reference proteome</keyword>
<name>A0ABQ2FRN3_9DEIO</name>
<evidence type="ECO:0000313" key="15">
    <source>
        <dbReference type="Proteomes" id="UP000604341"/>
    </source>
</evidence>
<evidence type="ECO:0000256" key="9">
    <source>
        <dbReference type="ARBA" id="ARBA00023588"/>
    </source>
</evidence>
<comment type="caution">
    <text evidence="14">The sequence shown here is derived from an EMBL/GenBank/DDBJ whole genome shotgun (WGS) entry which is preliminary data.</text>
</comment>